<dbReference type="InterPro" id="IPR000771">
    <property type="entry name" value="FBA_II"/>
</dbReference>
<dbReference type="SUPFAM" id="SSF51569">
    <property type="entry name" value="Aldolase"/>
    <property type="match status" value="1"/>
</dbReference>
<organism evidence="2 3">
    <name type="scientific">Desulfohalobium retbaense (strain ATCC 49708 / DSM 5692 / JCM 16813 / HR100)</name>
    <dbReference type="NCBI Taxonomy" id="485915"/>
    <lineage>
        <taxon>Bacteria</taxon>
        <taxon>Pseudomonadati</taxon>
        <taxon>Thermodesulfobacteriota</taxon>
        <taxon>Desulfovibrionia</taxon>
        <taxon>Desulfovibrionales</taxon>
        <taxon>Desulfohalobiaceae</taxon>
        <taxon>Desulfohalobium</taxon>
    </lineage>
</organism>
<dbReference type="GO" id="GO:0005975">
    <property type="term" value="P:carbohydrate metabolic process"/>
    <property type="evidence" value="ECO:0007669"/>
    <property type="project" value="InterPro"/>
</dbReference>
<dbReference type="Pfam" id="PF01116">
    <property type="entry name" value="F_bP_aldolase"/>
    <property type="match status" value="1"/>
</dbReference>
<comment type="cofactor">
    <cofactor evidence="1">
        <name>Zn(2+)</name>
        <dbReference type="ChEBI" id="CHEBI:29105"/>
    </cofactor>
    <text evidence="1">Binds 2 Zn(2+) ions per subunit. One is catalytic and the other provides a structural contribution.</text>
</comment>
<keyword evidence="3" id="KW-1185">Reference proteome</keyword>
<evidence type="ECO:0000313" key="3">
    <source>
        <dbReference type="Proteomes" id="UP000001052"/>
    </source>
</evidence>
<sequence length="257" mass="28084">MVNDMSLVESKRILTEAKSNSTSVGCFSVYDFDSISEVISAAEFLGVPLMLSVDSNDFTPKSLKALGLQAIKSAEKSFVSVAVHLNHAKDIDAVLMALDMGFSSVMYDGSNLPFYENMKHTRKAACLAHASNSNIEGELGDLTNLMVLGNYGYNGIDIANEFIAKTNIDFLALTIPKSGLKDVSVLSYMCKNIEIPIAIHGASRIKENGPKTAAKLGASKINFHSEIKKYILNKKNSDNKYRLSELIYKHLVSISFV</sequence>
<dbReference type="Proteomes" id="UP000001052">
    <property type="component" value="Chromosome"/>
</dbReference>
<dbReference type="OrthoDB" id="9803995at2"/>
<gene>
    <name evidence="2" type="ordered locus">Dret_2309</name>
</gene>
<dbReference type="HOGENOM" id="CLU_040088_1_0_7"/>
<feature type="binding site" evidence="1">
    <location>
        <position position="138"/>
    </location>
    <ligand>
        <name>Zn(2+)</name>
        <dbReference type="ChEBI" id="CHEBI:29105"/>
        <label>2</label>
    </ligand>
</feature>
<dbReference type="PANTHER" id="PTHR30304:SF0">
    <property type="entry name" value="D-TAGATOSE-1,6-BISPHOSPHATE ALDOLASE SUBUNIT GATY-RELATED"/>
    <property type="match status" value="1"/>
</dbReference>
<dbReference type="InterPro" id="IPR013785">
    <property type="entry name" value="Aldolase_TIM"/>
</dbReference>
<keyword evidence="1" id="KW-0862">Zinc</keyword>
<reference evidence="2 3" key="2">
    <citation type="journal article" date="2010" name="Stand. Genomic Sci.">
        <title>Complete genome sequence of Desulfohalobium retbaense type strain (HR(100)).</title>
        <authorList>
            <person name="Spring S."/>
            <person name="Nolan M."/>
            <person name="Lapidus A."/>
            <person name="Glavina Del Rio T."/>
            <person name="Copeland A."/>
            <person name="Tice H."/>
            <person name="Cheng J.F."/>
            <person name="Lucas S."/>
            <person name="Land M."/>
            <person name="Chen F."/>
            <person name="Bruce D."/>
            <person name="Goodwin L."/>
            <person name="Pitluck S."/>
            <person name="Ivanova N."/>
            <person name="Mavromatis K."/>
            <person name="Mikhailova N."/>
            <person name="Pati A."/>
            <person name="Chen A."/>
            <person name="Palaniappan K."/>
            <person name="Hauser L."/>
            <person name="Chang Y.J."/>
            <person name="Jeffries C.D."/>
            <person name="Munk C."/>
            <person name="Kiss H."/>
            <person name="Chain P."/>
            <person name="Han C."/>
            <person name="Brettin T."/>
            <person name="Detter J.C."/>
            <person name="Schuler E."/>
            <person name="Goker M."/>
            <person name="Rohde M."/>
            <person name="Bristow J."/>
            <person name="Eisen J.A."/>
            <person name="Markowitz V."/>
            <person name="Hugenholtz P."/>
            <person name="Kyrpides N.C."/>
            <person name="Klenk H.P."/>
        </authorList>
    </citation>
    <scope>NUCLEOTIDE SEQUENCE [LARGE SCALE GENOMIC DNA]</scope>
    <source>
        <strain evidence="2 3">DSM 5692</strain>
    </source>
</reference>
<feature type="binding site" evidence="1">
    <location>
        <position position="108"/>
    </location>
    <ligand>
        <name>Zn(2+)</name>
        <dbReference type="ChEBI" id="CHEBI:29105"/>
        <label>2</label>
    </ligand>
</feature>
<reference evidence="3" key="1">
    <citation type="submission" date="2009-09" db="EMBL/GenBank/DDBJ databases">
        <title>The complete chromosome of Desulfohalobium retbaense DSM 5692.</title>
        <authorList>
            <consortium name="US DOE Joint Genome Institute (JGI-PGF)"/>
            <person name="Lucas S."/>
            <person name="Copeland A."/>
            <person name="Lapidus A."/>
            <person name="Glavina del Rio T."/>
            <person name="Dalin E."/>
            <person name="Tice H."/>
            <person name="Bruce D."/>
            <person name="Goodwin L."/>
            <person name="Pitluck S."/>
            <person name="Kyrpides N."/>
            <person name="Mavromatis K."/>
            <person name="Ivanova N."/>
            <person name="Mikhailova N."/>
            <person name="Munk A.C."/>
            <person name="Brettin T."/>
            <person name="Detter J.C."/>
            <person name="Han C."/>
            <person name="Tapia R."/>
            <person name="Larimer F."/>
            <person name="Land M."/>
            <person name="Hauser L."/>
            <person name="Markowitz V."/>
            <person name="Cheng J.-F."/>
            <person name="Hugenholtz P."/>
            <person name="Woyke T."/>
            <person name="Wu D."/>
            <person name="Spring S."/>
            <person name="Klenk H.-P."/>
            <person name="Eisen J.A."/>
        </authorList>
    </citation>
    <scope>NUCLEOTIDE SEQUENCE [LARGE SCALE GENOMIC DNA]</scope>
    <source>
        <strain evidence="3">DSM 5692</strain>
    </source>
</reference>
<dbReference type="EMBL" id="CP001734">
    <property type="protein sequence ID" value="ACV69593.1"/>
    <property type="molecule type" value="Genomic_DNA"/>
</dbReference>
<accession>C8X596</accession>
<proteinExistence type="predicted"/>
<dbReference type="KEGG" id="drt:Dret_2309"/>
<name>C8X596_DESRD</name>
<dbReference type="AlphaFoldDB" id="C8X596"/>
<evidence type="ECO:0000256" key="1">
    <source>
        <dbReference type="PIRSR" id="PIRSR001359-3"/>
    </source>
</evidence>
<protein>
    <submittedName>
        <fullName evidence="2">Ketose-bisphosphate aldolase class-II</fullName>
    </submittedName>
</protein>
<dbReference type="GO" id="GO:0016832">
    <property type="term" value="F:aldehyde-lyase activity"/>
    <property type="evidence" value="ECO:0007669"/>
    <property type="project" value="InterPro"/>
</dbReference>
<keyword evidence="1" id="KW-0479">Metal-binding</keyword>
<feature type="binding site" evidence="1">
    <location>
        <position position="87"/>
    </location>
    <ligand>
        <name>Zn(2+)</name>
        <dbReference type="ChEBI" id="CHEBI:29105"/>
        <label>1</label>
        <note>catalytic</note>
    </ligand>
</feature>
<dbReference type="InterPro" id="IPR050246">
    <property type="entry name" value="Class_II_FBP_aldolase"/>
</dbReference>
<dbReference type="PIRSF" id="PIRSF001359">
    <property type="entry name" value="F_bP_aldolase_II"/>
    <property type="match status" value="1"/>
</dbReference>
<dbReference type="GO" id="GO:0008270">
    <property type="term" value="F:zinc ion binding"/>
    <property type="evidence" value="ECO:0007669"/>
    <property type="project" value="InterPro"/>
</dbReference>
<dbReference type="STRING" id="485915.Dret_2309"/>
<evidence type="ECO:0000313" key="2">
    <source>
        <dbReference type="EMBL" id="ACV69593.1"/>
    </source>
</evidence>
<dbReference type="eggNOG" id="COG0191">
    <property type="taxonomic scope" value="Bacteria"/>
</dbReference>
<dbReference type="Gene3D" id="3.20.20.70">
    <property type="entry name" value="Aldolase class I"/>
    <property type="match status" value="1"/>
</dbReference>
<dbReference type="PANTHER" id="PTHR30304">
    <property type="entry name" value="D-TAGATOSE-1,6-BISPHOSPHATE ALDOLASE"/>
    <property type="match status" value="1"/>
</dbReference>
<feature type="binding site" evidence="1">
    <location>
        <position position="200"/>
    </location>
    <ligand>
        <name>Zn(2+)</name>
        <dbReference type="ChEBI" id="CHEBI:29105"/>
        <label>1</label>
        <note>catalytic</note>
    </ligand>
</feature>